<evidence type="ECO:0000256" key="1">
    <source>
        <dbReference type="ARBA" id="ARBA00010062"/>
    </source>
</evidence>
<dbReference type="Gene3D" id="3.40.50.2300">
    <property type="match status" value="2"/>
</dbReference>
<feature type="domain" description="Leucine-binding protein" evidence="5">
    <location>
        <begin position="33"/>
        <end position="356"/>
    </location>
</feature>
<dbReference type="PANTHER" id="PTHR30483">
    <property type="entry name" value="LEUCINE-SPECIFIC-BINDING PROTEIN"/>
    <property type="match status" value="1"/>
</dbReference>
<dbReference type="OrthoDB" id="6753945at2"/>
<evidence type="ECO:0000313" key="7">
    <source>
        <dbReference type="Proteomes" id="UP000298781"/>
    </source>
</evidence>
<evidence type="ECO:0000256" key="2">
    <source>
        <dbReference type="ARBA" id="ARBA00022729"/>
    </source>
</evidence>
<dbReference type="InterPro" id="IPR051010">
    <property type="entry name" value="BCAA_transport"/>
</dbReference>
<organism evidence="6 7">
    <name type="scientific">Phreatobacter stygius</name>
    <dbReference type="NCBI Taxonomy" id="1940610"/>
    <lineage>
        <taxon>Bacteria</taxon>
        <taxon>Pseudomonadati</taxon>
        <taxon>Pseudomonadota</taxon>
        <taxon>Alphaproteobacteria</taxon>
        <taxon>Hyphomicrobiales</taxon>
        <taxon>Phreatobacteraceae</taxon>
        <taxon>Phreatobacter</taxon>
    </lineage>
</organism>
<dbReference type="InterPro" id="IPR028081">
    <property type="entry name" value="Leu-bd"/>
</dbReference>
<proteinExistence type="inferred from homology"/>
<accession>A0A4D7AUK9</accession>
<sequence>MNPNRRQATALISGALGGLASLRSGAAQTPQVIRIGVIQPLSGPTSAYGQETRPVIEYLVQKINASGGIKSLGGAKIEIVLADSTGQPARAAAEALRLITQENVSLLTGFVLTSEALAIGPVLDAHKCPMLTFMASESASPYLFSLGLHNDRGYVQSMKGFIDFLGNKRGSKLGSIVTASSNYEAGQKFTRLATERLKAAGYTIAGDVPLDTRAQDHTAAMLKIRSLKPDAVIGFNTQGDIVKLHRARYDTRYRGAVFIGSTGAADPSLWHELGRDIASDVLTRDYYSLALFAPGLPGPTNGFIDDVVRNAQLKRSFGQFSMFAAQSALVIKEALEVAGSTDRERIAAAIQGINLPYGHAAMIMPRQNGFAFAEDRLTRDSSALMVQWTPDATLQVVYPEAFAKAP</sequence>
<dbReference type="Proteomes" id="UP000298781">
    <property type="component" value="Chromosome"/>
</dbReference>
<dbReference type="InterPro" id="IPR028082">
    <property type="entry name" value="Peripla_BP_I"/>
</dbReference>
<dbReference type="Pfam" id="PF13458">
    <property type="entry name" value="Peripla_BP_6"/>
    <property type="match status" value="1"/>
</dbReference>
<evidence type="ECO:0000259" key="5">
    <source>
        <dbReference type="Pfam" id="PF13458"/>
    </source>
</evidence>
<keyword evidence="7" id="KW-1185">Reference proteome</keyword>
<name>A0A4D7AUK9_9HYPH</name>
<evidence type="ECO:0000313" key="6">
    <source>
        <dbReference type="EMBL" id="QCI63351.1"/>
    </source>
</evidence>
<feature type="signal peptide" evidence="4">
    <location>
        <begin position="1"/>
        <end position="26"/>
    </location>
</feature>
<dbReference type="AlphaFoldDB" id="A0A4D7AUK9"/>
<dbReference type="PANTHER" id="PTHR30483:SF37">
    <property type="entry name" value="ABC TRANSPORTER SUBSTRATE-BINDING PROTEIN"/>
    <property type="match status" value="1"/>
</dbReference>
<keyword evidence="3" id="KW-0813">Transport</keyword>
<evidence type="ECO:0000256" key="4">
    <source>
        <dbReference type="SAM" id="SignalP"/>
    </source>
</evidence>
<evidence type="ECO:0000256" key="3">
    <source>
        <dbReference type="ARBA" id="ARBA00022970"/>
    </source>
</evidence>
<dbReference type="SUPFAM" id="SSF53822">
    <property type="entry name" value="Periplasmic binding protein-like I"/>
    <property type="match status" value="1"/>
</dbReference>
<dbReference type="RefSeq" id="WP_136958809.1">
    <property type="nucleotide sequence ID" value="NZ_CP039690.1"/>
</dbReference>
<gene>
    <name evidence="6" type="ORF">E8M01_03325</name>
</gene>
<feature type="chain" id="PRO_5020771263" evidence="4">
    <location>
        <begin position="27"/>
        <end position="406"/>
    </location>
</feature>
<dbReference type="EMBL" id="CP039690">
    <property type="protein sequence ID" value="QCI63351.1"/>
    <property type="molecule type" value="Genomic_DNA"/>
</dbReference>
<keyword evidence="2 4" id="KW-0732">Signal</keyword>
<reference evidence="6 7" key="1">
    <citation type="submission" date="2019-04" db="EMBL/GenBank/DDBJ databases">
        <title>Phreatobacter aquaticus sp. nov.</title>
        <authorList>
            <person name="Choi A."/>
        </authorList>
    </citation>
    <scope>NUCLEOTIDE SEQUENCE [LARGE SCALE GENOMIC DNA]</scope>
    <source>
        <strain evidence="6 7">KCTC 52518</strain>
    </source>
</reference>
<dbReference type="GO" id="GO:0006865">
    <property type="term" value="P:amino acid transport"/>
    <property type="evidence" value="ECO:0007669"/>
    <property type="project" value="UniProtKB-KW"/>
</dbReference>
<dbReference type="KEGG" id="pstg:E8M01_03325"/>
<comment type="similarity">
    <text evidence="1">Belongs to the leucine-binding protein family.</text>
</comment>
<keyword evidence="3" id="KW-0029">Amino-acid transport</keyword>
<protein>
    <submittedName>
        <fullName evidence="6">ABC transporter substrate-binding protein</fullName>
    </submittedName>
</protein>